<dbReference type="WBParaSite" id="nRc.2.0.1.t11657-RA">
    <property type="protein sequence ID" value="nRc.2.0.1.t11657-RA"/>
    <property type="gene ID" value="nRc.2.0.1.g11657"/>
</dbReference>
<keyword evidence="1" id="KW-1185">Reference proteome</keyword>
<reference evidence="2" key="1">
    <citation type="submission" date="2022-11" db="UniProtKB">
        <authorList>
            <consortium name="WormBaseParasite"/>
        </authorList>
    </citation>
    <scope>IDENTIFICATION</scope>
</reference>
<evidence type="ECO:0000313" key="1">
    <source>
        <dbReference type="Proteomes" id="UP000887565"/>
    </source>
</evidence>
<evidence type="ECO:0000313" key="2">
    <source>
        <dbReference type="WBParaSite" id="nRc.2.0.1.t11657-RA"/>
    </source>
</evidence>
<protein>
    <submittedName>
        <fullName evidence="2">HTH CENPB-type domain-containing protein</fullName>
    </submittedName>
</protein>
<sequence>MDKAPGHPTVLTKEEENILCEHIMLVAEWGYPMTQTLEAVKHFFYLDKKGVANSTFRDNLPGTDWANKFLQRHKDRLSTRLANNIKWAKASIGPDVM</sequence>
<name>A0A915ICN1_ROMCU</name>
<accession>A0A915ICN1</accession>
<dbReference type="Proteomes" id="UP000887565">
    <property type="component" value="Unplaced"/>
</dbReference>
<proteinExistence type="predicted"/>
<organism evidence="1 2">
    <name type="scientific">Romanomermis culicivorax</name>
    <name type="common">Nematode worm</name>
    <dbReference type="NCBI Taxonomy" id="13658"/>
    <lineage>
        <taxon>Eukaryota</taxon>
        <taxon>Metazoa</taxon>
        <taxon>Ecdysozoa</taxon>
        <taxon>Nematoda</taxon>
        <taxon>Enoplea</taxon>
        <taxon>Dorylaimia</taxon>
        <taxon>Mermithida</taxon>
        <taxon>Mermithoidea</taxon>
        <taxon>Mermithidae</taxon>
        <taxon>Romanomermis</taxon>
    </lineage>
</organism>
<dbReference type="AlphaFoldDB" id="A0A915ICN1"/>